<evidence type="ECO:0000259" key="15">
    <source>
        <dbReference type="Pfam" id="PF00487"/>
    </source>
</evidence>
<dbReference type="KEGG" id="mcha:111022863"/>
<feature type="transmembrane region" description="Helical" evidence="14">
    <location>
        <begin position="31"/>
        <end position="47"/>
    </location>
</feature>
<dbReference type="InterPro" id="IPR015876">
    <property type="entry name" value="Acyl-CoA_DS"/>
</dbReference>
<evidence type="ECO:0000256" key="3">
    <source>
        <dbReference type="ARBA" id="ARBA00009295"/>
    </source>
</evidence>
<dbReference type="GO" id="GO:0042761">
    <property type="term" value="P:very long-chain fatty acid biosynthetic process"/>
    <property type="evidence" value="ECO:0007669"/>
    <property type="project" value="TreeGrafter"/>
</dbReference>
<keyword evidence="9" id="KW-0408">Iron</keyword>
<keyword evidence="5 13" id="KW-0812">Transmembrane</keyword>
<dbReference type="Proteomes" id="UP000504603">
    <property type="component" value="Unplaced"/>
</dbReference>
<keyword evidence="11 14" id="KW-0472">Membrane</keyword>
<keyword evidence="7 14" id="KW-1133">Transmembrane helix</keyword>
<keyword evidence="12 13" id="KW-0275">Fatty acid biosynthesis</keyword>
<comment type="similarity">
    <text evidence="3 13">Belongs to the fatty acid desaturase type 1 family.</text>
</comment>
<dbReference type="PANTHER" id="PTHR11351">
    <property type="entry name" value="ACYL-COA DESATURASE"/>
    <property type="match status" value="1"/>
</dbReference>
<name>A0A6J1DNZ3_MOMCH</name>
<keyword evidence="8 13" id="KW-0560">Oxidoreductase</keyword>
<dbReference type="PANTHER" id="PTHR11351:SF31">
    <property type="entry name" value="DESATURASE 1, ISOFORM A-RELATED"/>
    <property type="match status" value="1"/>
</dbReference>
<accession>A0A6J1DNZ3</accession>
<dbReference type="GeneID" id="111022863"/>
<sequence length="319" mass="37485">MEASKQEPKDMVRLPLRPFERKKWTKLDKNVASSFFILHLLCILAPFNFNWGAFWVFLVVGSLTGMAISVSYHRNLAHRSFKLPKWLEYLLAYCAAHAFQGDPIDWVSTHRSHHRYVDTERDPHSPINGFWFSQITWLFDSYSLTTKNCPNYFGDFRKIERNIFTGSLKYANPSNVPDLEKQAFYRFMQKTYLLHLLALTILLYVIGGVPYIIWGMCMRIVVSFHLTSMVNSVCHMWGKKQWNTDDLSKNNWLVALLTFGEGWHNNHHAFEYSARHGLEWWQIDYGWYIIMLFQAIGLATDVKFPSEKQKQRLAITQPS</sequence>
<dbReference type="PRINTS" id="PR00075">
    <property type="entry name" value="FACDDSATRASE"/>
</dbReference>
<dbReference type="OrthoDB" id="10260134at2759"/>
<gene>
    <name evidence="17" type="primary">LOC111022863</name>
</gene>
<keyword evidence="4 13" id="KW-0444">Lipid biosynthesis</keyword>
<evidence type="ECO:0000256" key="4">
    <source>
        <dbReference type="ARBA" id="ARBA00022516"/>
    </source>
</evidence>
<dbReference type="AlphaFoldDB" id="A0A6J1DNZ3"/>
<organism evidence="16 17">
    <name type="scientific">Momordica charantia</name>
    <name type="common">Bitter gourd</name>
    <name type="synonym">Balsam pear</name>
    <dbReference type="NCBI Taxonomy" id="3673"/>
    <lineage>
        <taxon>Eukaryota</taxon>
        <taxon>Viridiplantae</taxon>
        <taxon>Streptophyta</taxon>
        <taxon>Embryophyta</taxon>
        <taxon>Tracheophyta</taxon>
        <taxon>Spermatophyta</taxon>
        <taxon>Magnoliopsida</taxon>
        <taxon>eudicotyledons</taxon>
        <taxon>Gunneridae</taxon>
        <taxon>Pentapetalae</taxon>
        <taxon>rosids</taxon>
        <taxon>fabids</taxon>
        <taxon>Cucurbitales</taxon>
        <taxon>Cucurbitaceae</taxon>
        <taxon>Momordiceae</taxon>
        <taxon>Momordica</taxon>
    </lineage>
</organism>
<dbReference type="CDD" id="cd03505">
    <property type="entry name" value="Delta9-FADS-like"/>
    <property type="match status" value="1"/>
</dbReference>
<protein>
    <submittedName>
        <fullName evidence="17">Palmitoyl-monogalactosyldiacylglycerol delta-7 desaturase, chloroplastic-like</fullName>
    </submittedName>
</protein>
<comment type="cofactor">
    <cofactor evidence="13">
        <name>Fe(2+)</name>
        <dbReference type="ChEBI" id="CHEBI:29033"/>
    </cofactor>
</comment>
<feature type="domain" description="Fatty acid desaturase" evidence="15">
    <location>
        <begin position="50"/>
        <end position="287"/>
    </location>
</feature>
<comment type="domain">
    <text evidence="13">The histidine box domains are involved in binding the catalytic metal ions.</text>
</comment>
<evidence type="ECO:0000256" key="7">
    <source>
        <dbReference type="ARBA" id="ARBA00022989"/>
    </source>
</evidence>
<evidence type="ECO:0000256" key="5">
    <source>
        <dbReference type="ARBA" id="ARBA00022692"/>
    </source>
</evidence>
<evidence type="ECO:0000256" key="6">
    <source>
        <dbReference type="ARBA" id="ARBA00022832"/>
    </source>
</evidence>
<dbReference type="InterPro" id="IPR005804">
    <property type="entry name" value="FA_desaturase_dom"/>
</dbReference>
<evidence type="ECO:0000313" key="17">
    <source>
        <dbReference type="RefSeq" id="XP_022155833.1"/>
    </source>
</evidence>
<evidence type="ECO:0000256" key="12">
    <source>
        <dbReference type="ARBA" id="ARBA00023160"/>
    </source>
</evidence>
<keyword evidence="16" id="KW-1185">Reference proteome</keyword>
<evidence type="ECO:0000256" key="13">
    <source>
        <dbReference type="RuleBase" id="RU000581"/>
    </source>
</evidence>
<feature type="transmembrane region" description="Helical" evidence="14">
    <location>
        <begin position="53"/>
        <end position="72"/>
    </location>
</feature>
<keyword evidence="10" id="KW-0443">Lipid metabolism</keyword>
<comment type="pathway">
    <text evidence="2">Lipid metabolism.</text>
</comment>
<dbReference type="RefSeq" id="XP_022155833.1">
    <property type="nucleotide sequence ID" value="XM_022300141.1"/>
</dbReference>
<evidence type="ECO:0000256" key="10">
    <source>
        <dbReference type="ARBA" id="ARBA00023098"/>
    </source>
</evidence>
<evidence type="ECO:0000313" key="16">
    <source>
        <dbReference type="Proteomes" id="UP000504603"/>
    </source>
</evidence>
<reference evidence="17" key="1">
    <citation type="submission" date="2025-08" db="UniProtKB">
        <authorList>
            <consortium name="RefSeq"/>
        </authorList>
    </citation>
    <scope>IDENTIFICATION</scope>
    <source>
        <strain evidence="17">OHB3-1</strain>
    </source>
</reference>
<dbReference type="GO" id="GO:0016717">
    <property type="term" value="F:oxidoreductase activity, acting on paired donors, with oxidation of a pair of donors resulting in the reduction of molecular oxygen to two molecules of water"/>
    <property type="evidence" value="ECO:0007669"/>
    <property type="project" value="InterPro"/>
</dbReference>
<dbReference type="Pfam" id="PF00487">
    <property type="entry name" value="FA_desaturase"/>
    <property type="match status" value="1"/>
</dbReference>
<proteinExistence type="inferred from homology"/>
<evidence type="ECO:0000256" key="11">
    <source>
        <dbReference type="ARBA" id="ARBA00023136"/>
    </source>
</evidence>
<evidence type="ECO:0000256" key="2">
    <source>
        <dbReference type="ARBA" id="ARBA00005189"/>
    </source>
</evidence>
<evidence type="ECO:0000256" key="9">
    <source>
        <dbReference type="ARBA" id="ARBA00023004"/>
    </source>
</evidence>
<evidence type="ECO:0000256" key="8">
    <source>
        <dbReference type="ARBA" id="ARBA00023002"/>
    </source>
</evidence>
<dbReference type="GO" id="GO:0005789">
    <property type="term" value="C:endoplasmic reticulum membrane"/>
    <property type="evidence" value="ECO:0007669"/>
    <property type="project" value="TreeGrafter"/>
</dbReference>
<comment type="subcellular location">
    <subcellularLocation>
        <location evidence="1">Membrane</location>
        <topology evidence="1">Multi-pass membrane protein</topology>
    </subcellularLocation>
</comment>
<keyword evidence="6" id="KW-0276">Fatty acid metabolism</keyword>
<evidence type="ECO:0000256" key="14">
    <source>
        <dbReference type="SAM" id="Phobius"/>
    </source>
</evidence>
<evidence type="ECO:0000256" key="1">
    <source>
        <dbReference type="ARBA" id="ARBA00004141"/>
    </source>
</evidence>
<feature type="transmembrane region" description="Helical" evidence="14">
    <location>
        <begin position="192"/>
        <end position="214"/>
    </location>
</feature>